<sequence>MSSYEIPGVGKIYSERVGQRSVRVCAEIAEYVRICLTMDMEPLKQNIEKEIEMLFTKYEAILVEGFVKGLSYVASMIEMERKAGTSTIYM</sequence>
<reference evidence="1" key="1">
    <citation type="journal article" date="2020" name="mSystems">
        <title>Genome- and Community-Level Interaction Insights into Carbon Utilization and Element Cycling Functions of Hydrothermarchaeota in Hydrothermal Sediment.</title>
        <authorList>
            <person name="Zhou Z."/>
            <person name="Liu Y."/>
            <person name="Xu W."/>
            <person name="Pan J."/>
            <person name="Luo Z.H."/>
            <person name="Li M."/>
        </authorList>
    </citation>
    <scope>NUCLEOTIDE SEQUENCE [LARGE SCALE GENOMIC DNA]</scope>
    <source>
        <strain evidence="1">SpSt-618</strain>
        <strain evidence="2">SpSt-657</strain>
    </source>
</reference>
<evidence type="ECO:0000313" key="2">
    <source>
        <dbReference type="EMBL" id="HGQ17778.1"/>
    </source>
</evidence>
<name>A0A7J3I6F2_9CREN</name>
<protein>
    <submittedName>
        <fullName evidence="1">Uncharacterized protein</fullName>
    </submittedName>
</protein>
<dbReference type="EMBL" id="DTBZ01000051">
    <property type="protein sequence ID" value="HGQ17778.1"/>
    <property type="molecule type" value="Genomic_DNA"/>
</dbReference>
<proteinExistence type="predicted"/>
<organism evidence="1">
    <name type="scientific">Ignisphaera aggregans</name>
    <dbReference type="NCBI Taxonomy" id="334771"/>
    <lineage>
        <taxon>Archaea</taxon>
        <taxon>Thermoproteota</taxon>
        <taxon>Thermoprotei</taxon>
        <taxon>Desulfurococcales</taxon>
        <taxon>Desulfurococcaceae</taxon>
        <taxon>Ignisphaera</taxon>
    </lineage>
</organism>
<dbReference type="AlphaFoldDB" id="A0A7J3I6F2"/>
<comment type="caution">
    <text evidence="1">The sequence shown here is derived from an EMBL/GenBank/DDBJ whole genome shotgun (WGS) entry which is preliminary data.</text>
</comment>
<accession>A0A7J3I6F2</accession>
<gene>
    <name evidence="1" type="ORF">ENT87_01925</name>
    <name evidence="2" type="ORF">ENU30_02185</name>
</gene>
<evidence type="ECO:0000313" key="1">
    <source>
        <dbReference type="EMBL" id="HGN36299.1"/>
    </source>
</evidence>
<dbReference type="EMBL" id="DTAI01000060">
    <property type="protein sequence ID" value="HGN36299.1"/>
    <property type="molecule type" value="Genomic_DNA"/>
</dbReference>